<evidence type="ECO:0000256" key="8">
    <source>
        <dbReference type="ARBA" id="ARBA00022989"/>
    </source>
</evidence>
<evidence type="ECO:0000256" key="6">
    <source>
        <dbReference type="ARBA" id="ARBA00022892"/>
    </source>
</evidence>
<evidence type="ECO:0000256" key="9">
    <source>
        <dbReference type="ARBA" id="ARBA00023136"/>
    </source>
</evidence>
<dbReference type="GO" id="GO:0006621">
    <property type="term" value="P:protein retention in ER lumen"/>
    <property type="evidence" value="ECO:0007669"/>
    <property type="project" value="InterPro"/>
</dbReference>
<keyword evidence="9 11" id="KW-0472">Membrane</keyword>
<protein>
    <submittedName>
        <fullName evidence="12">ER lumen protein-retaining receptor</fullName>
    </submittedName>
</protein>
<dbReference type="InterPro" id="IPR000133">
    <property type="entry name" value="ER_ret_rcpt"/>
</dbReference>
<evidence type="ECO:0000256" key="7">
    <source>
        <dbReference type="ARBA" id="ARBA00022927"/>
    </source>
</evidence>
<evidence type="ECO:0000313" key="12">
    <source>
        <dbReference type="EMBL" id="OLP97046.1"/>
    </source>
</evidence>
<evidence type="ECO:0000256" key="11">
    <source>
        <dbReference type="SAM" id="Phobius"/>
    </source>
</evidence>
<evidence type="ECO:0000256" key="3">
    <source>
        <dbReference type="ARBA" id="ARBA00022448"/>
    </source>
</evidence>
<comment type="caution">
    <text evidence="12">The sequence shown here is derived from an EMBL/GenBank/DDBJ whole genome shotgun (WGS) entry which is preliminary data.</text>
</comment>
<evidence type="ECO:0000256" key="1">
    <source>
        <dbReference type="ARBA" id="ARBA00004477"/>
    </source>
</evidence>
<dbReference type="GO" id="GO:0016192">
    <property type="term" value="P:vesicle-mediated transport"/>
    <property type="evidence" value="ECO:0007669"/>
    <property type="project" value="UniProtKB-KW"/>
</dbReference>
<organism evidence="12 13">
    <name type="scientific">Symbiodinium microadriaticum</name>
    <name type="common">Dinoflagellate</name>
    <name type="synonym">Zooxanthella microadriatica</name>
    <dbReference type="NCBI Taxonomy" id="2951"/>
    <lineage>
        <taxon>Eukaryota</taxon>
        <taxon>Sar</taxon>
        <taxon>Alveolata</taxon>
        <taxon>Dinophyceae</taxon>
        <taxon>Suessiales</taxon>
        <taxon>Symbiodiniaceae</taxon>
        <taxon>Symbiodinium</taxon>
    </lineage>
</organism>
<dbReference type="PANTHER" id="PTHR10585">
    <property type="entry name" value="ER LUMEN PROTEIN RETAINING RECEPTOR"/>
    <property type="match status" value="1"/>
</dbReference>
<feature type="transmembrane region" description="Helical" evidence="11">
    <location>
        <begin position="72"/>
        <end position="89"/>
    </location>
</feature>
<dbReference type="GO" id="GO:0015031">
    <property type="term" value="P:protein transport"/>
    <property type="evidence" value="ECO:0007669"/>
    <property type="project" value="UniProtKB-KW"/>
</dbReference>
<dbReference type="AlphaFoldDB" id="A0A1Q9DPE7"/>
<keyword evidence="7" id="KW-0653">Protein transport</keyword>
<evidence type="ECO:0000256" key="4">
    <source>
        <dbReference type="ARBA" id="ARBA00022692"/>
    </source>
</evidence>
<dbReference type="Pfam" id="PF00810">
    <property type="entry name" value="ER_lumen_recept"/>
    <property type="match status" value="1"/>
</dbReference>
<keyword evidence="3" id="KW-0813">Transport</keyword>
<accession>A0A1Q9DPE7</accession>
<evidence type="ECO:0000313" key="13">
    <source>
        <dbReference type="Proteomes" id="UP000186817"/>
    </source>
</evidence>
<feature type="transmembrane region" description="Helical" evidence="11">
    <location>
        <begin position="164"/>
        <end position="186"/>
    </location>
</feature>
<keyword evidence="10 12" id="KW-0675">Receptor</keyword>
<keyword evidence="8 11" id="KW-1133">Transmembrane helix</keyword>
<sequence length="228" mass="26200">MESYARAERGELAWNPGGGPLRFPPPGAGGAMNIFRLAGDMLHLTSIMLLLWKLHKSKSCVGVSCRMQVYNTVMKVVFITATIYLIYLMRVKPPISQTYERSTDKFQYEIYLLGPCLLLGILCTEEYTIPEILWTTSIWLESVAIVPQLVLLQQMREVENLTSQFVATMGAYRAFYILNWIYRYFADDYVNWVGWVGGLVQTVLYADFFYYYARSKWYGGKLVLPVAT</sequence>
<dbReference type="OMA" id="WKSRSCE"/>
<dbReference type="EMBL" id="LSRX01000447">
    <property type="protein sequence ID" value="OLP97046.1"/>
    <property type="molecule type" value="Genomic_DNA"/>
</dbReference>
<reference evidence="12 13" key="1">
    <citation type="submission" date="2016-02" db="EMBL/GenBank/DDBJ databases">
        <title>Genome analysis of coral dinoflagellate symbionts highlights evolutionary adaptations to a symbiotic lifestyle.</title>
        <authorList>
            <person name="Aranda M."/>
            <person name="Li Y."/>
            <person name="Liew Y.J."/>
            <person name="Baumgarten S."/>
            <person name="Simakov O."/>
            <person name="Wilson M."/>
            <person name="Piel J."/>
            <person name="Ashoor H."/>
            <person name="Bougouffa S."/>
            <person name="Bajic V.B."/>
            <person name="Ryu T."/>
            <person name="Ravasi T."/>
            <person name="Bayer T."/>
            <person name="Micklem G."/>
            <person name="Kim H."/>
            <person name="Bhak J."/>
            <person name="Lajeunesse T.C."/>
            <person name="Voolstra C.R."/>
        </authorList>
    </citation>
    <scope>NUCLEOTIDE SEQUENCE [LARGE SCALE GENOMIC DNA]</scope>
    <source>
        <strain evidence="12 13">CCMP2467</strain>
    </source>
</reference>
<keyword evidence="6" id="KW-0931">ER-Golgi transport</keyword>
<dbReference type="Proteomes" id="UP000186817">
    <property type="component" value="Unassembled WGS sequence"/>
</dbReference>
<evidence type="ECO:0000256" key="10">
    <source>
        <dbReference type="ARBA" id="ARBA00023170"/>
    </source>
</evidence>
<feature type="transmembrane region" description="Helical" evidence="11">
    <location>
        <begin position="192"/>
        <end position="212"/>
    </location>
</feature>
<keyword evidence="5" id="KW-0256">Endoplasmic reticulum</keyword>
<comment type="subcellular location">
    <subcellularLocation>
        <location evidence="1">Endoplasmic reticulum membrane</location>
        <topology evidence="1">Multi-pass membrane protein</topology>
    </subcellularLocation>
</comment>
<name>A0A1Q9DPE7_SYMMI</name>
<gene>
    <name evidence="12" type="primary">ERD2</name>
    <name evidence="12" type="ORF">AK812_SmicGene20669</name>
</gene>
<feature type="transmembrane region" description="Helical" evidence="11">
    <location>
        <begin position="110"/>
        <end position="127"/>
    </location>
</feature>
<feature type="transmembrane region" description="Helical" evidence="11">
    <location>
        <begin position="133"/>
        <end position="152"/>
    </location>
</feature>
<dbReference type="GO" id="GO:0046923">
    <property type="term" value="F:ER retention sequence binding"/>
    <property type="evidence" value="ECO:0007669"/>
    <property type="project" value="InterPro"/>
</dbReference>
<keyword evidence="13" id="KW-1185">Reference proteome</keyword>
<dbReference type="GO" id="GO:0005789">
    <property type="term" value="C:endoplasmic reticulum membrane"/>
    <property type="evidence" value="ECO:0007669"/>
    <property type="project" value="UniProtKB-SubCell"/>
</dbReference>
<evidence type="ECO:0000256" key="5">
    <source>
        <dbReference type="ARBA" id="ARBA00022824"/>
    </source>
</evidence>
<comment type="similarity">
    <text evidence="2">Belongs to the ERD2 family.</text>
</comment>
<keyword evidence="4 11" id="KW-0812">Transmembrane</keyword>
<dbReference type="OrthoDB" id="7694678at2759"/>
<evidence type="ECO:0000256" key="2">
    <source>
        <dbReference type="ARBA" id="ARBA00010120"/>
    </source>
</evidence>
<proteinExistence type="inferred from homology"/>